<name>A0AA36JJK0_9DINO</name>
<evidence type="ECO:0000256" key="1">
    <source>
        <dbReference type="SAM" id="Coils"/>
    </source>
</evidence>
<dbReference type="EMBL" id="CAUJNA010003618">
    <property type="protein sequence ID" value="CAJ1406168.1"/>
    <property type="molecule type" value="Genomic_DNA"/>
</dbReference>
<keyword evidence="3" id="KW-1185">Reference proteome</keyword>
<protein>
    <submittedName>
        <fullName evidence="2">Uncharacterized protein</fullName>
    </submittedName>
</protein>
<keyword evidence="1" id="KW-0175">Coiled coil</keyword>
<gene>
    <name evidence="2" type="ORF">EVOR1521_LOCUS28201</name>
</gene>
<feature type="coiled-coil region" evidence="1">
    <location>
        <begin position="66"/>
        <end position="93"/>
    </location>
</feature>
<proteinExistence type="predicted"/>
<accession>A0AA36JJK0</accession>
<reference evidence="2" key="1">
    <citation type="submission" date="2023-08" db="EMBL/GenBank/DDBJ databases">
        <authorList>
            <person name="Chen Y."/>
            <person name="Shah S."/>
            <person name="Dougan E. K."/>
            <person name="Thang M."/>
            <person name="Chan C."/>
        </authorList>
    </citation>
    <scope>NUCLEOTIDE SEQUENCE</scope>
</reference>
<evidence type="ECO:0000313" key="3">
    <source>
        <dbReference type="Proteomes" id="UP001178507"/>
    </source>
</evidence>
<comment type="caution">
    <text evidence="2">The sequence shown here is derived from an EMBL/GenBank/DDBJ whole genome shotgun (WGS) entry which is preliminary data.</text>
</comment>
<evidence type="ECO:0000313" key="2">
    <source>
        <dbReference type="EMBL" id="CAJ1406168.1"/>
    </source>
</evidence>
<sequence length="180" mass="19893">MIVRAAIQALMATFRKGGREKQGYAGMIQAEELGKPISDQPVGLACSAKAARLMQKAIQTWQNQASEHLEAYMESLEQEMQKADGAENSAKQRMVLRWAVAALSPPRCHLSDGCEGKMPVSNTSNDQSTPGLKLWFAGIERTWQIGALRPCDACSHCSKYFRNSPRKHDRVQEARGSARS</sequence>
<organism evidence="2 3">
    <name type="scientific">Effrenium voratum</name>
    <dbReference type="NCBI Taxonomy" id="2562239"/>
    <lineage>
        <taxon>Eukaryota</taxon>
        <taxon>Sar</taxon>
        <taxon>Alveolata</taxon>
        <taxon>Dinophyceae</taxon>
        <taxon>Suessiales</taxon>
        <taxon>Symbiodiniaceae</taxon>
        <taxon>Effrenium</taxon>
    </lineage>
</organism>
<dbReference type="AlphaFoldDB" id="A0AA36JJK0"/>
<dbReference type="Proteomes" id="UP001178507">
    <property type="component" value="Unassembled WGS sequence"/>
</dbReference>